<dbReference type="GO" id="GO:0006974">
    <property type="term" value="P:DNA damage response"/>
    <property type="evidence" value="ECO:0007669"/>
    <property type="project" value="TreeGrafter"/>
</dbReference>
<gene>
    <name evidence="2" type="ORF">FYJ84_05290</name>
</gene>
<dbReference type="InterPro" id="IPR007497">
    <property type="entry name" value="SIMPL/DUF541"/>
</dbReference>
<keyword evidence="1" id="KW-0732">Signal</keyword>
<evidence type="ECO:0000313" key="3">
    <source>
        <dbReference type="Proteomes" id="UP000433181"/>
    </source>
</evidence>
<dbReference type="EMBL" id="VUNR01000007">
    <property type="protein sequence ID" value="MSU08399.1"/>
    <property type="molecule type" value="Genomic_DNA"/>
</dbReference>
<protein>
    <submittedName>
        <fullName evidence="2">DUF541 domain-containing protein</fullName>
    </submittedName>
</protein>
<dbReference type="PANTHER" id="PTHR34387:SF2">
    <property type="entry name" value="SLR1258 PROTEIN"/>
    <property type="match status" value="1"/>
</dbReference>
<organism evidence="2 3">
    <name type="scientific">Anaerovibrio slackiae</name>
    <dbReference type="NCBI Taxonomy" id="2652309"/>
    <lineage>
        <taxon>Bacteria</taxon>
        <taxon>Bacillati</taxon>
        <taxon>Bacillota</taxon>
        <taxon>Negativicutes</taxon>
        <taxon>Selenomonadales</taxon>
        <taxon>Selenomonadaceae</taxon>
        <taxon>Anaerovibrio</taxon>
    </lineage>
</organism>
<name>A0A6I2UFH9_9FIRM</name>
<evidence type="ECO:0000256" key="1">
    <source>
        <dbReference type="SAM" id="SignalP"/>
    </source>
</evidence>
<dbReference type="Pfam" id="PF04402">
    <property type="entry name" value="SIMPL"/>
    <property type="match status" value="1"/>
</dbReference>
<sequence length="236" mass="24323">MLKKNLWAVLMAMLLCLGMSSVAMAAPGPGPAVISVSGQGRADVAPDMAVVNIGIVTTGKTAQLAQAENAKVASDVTAALGQLGIFSKDIQTHYTMSPVYEKGDYRKTAGYRASNTVTVTVNDVAKTGQVIDTALKSGATDVNGLSFGLKDARSVRNTALQMAVQDARSKADAIAAALGVKIVGIQNVKEDGGNFARYEVANARLAKLDGGAAADTPVSAGTVEVNADVHIDFQIQ</sequence>
<dbReference type="GeneID" id="96778323"/>
<dbReference type="Gene3D" id="3.30.110.170">
    <property type="entry name" value="Protein of unknown function (DUF541), domain 1"/>
    <property type="match status" value="1"/>
</dbReference>
<dbReference type="PANTHER" id="PTHR34387">
    <property type="entry name" value="SLR1258 PROTEIN"/>
    <property type="match status" value="1"/>
</dbReference>
<accession>A0A6I2UFH9</accession>
<proteinExistence type="predicted"/>
<reference evidence="2 3" key="1">
    <citation type="submission" date="2019-08" db="EMBL/GenBank/DDBJ databases">
        <title>In-depth cultivation of the pig gut microbiome towards novel bacterial diversity and tailored functional studies.</title>
        <authorList>
            <person name="Wylensek D."/>
            <person name="Hitch T.C.A."/>
            <person name="Clavel T."/>
        </authorList>
    </citation>
    <scope>NUCLEOTIDE SEQUENCE [LARGE SCALE GENOMIC DNA]</scope>
    <source>
        <strain evidence="2 3">WCA-693-APC-5D-A</strain>
    </source>
</reference>
<evidence type="ECO:0000313" key="2">
    <source>
        <dbReference type="EMBL" id="MSU08399.1"/>
    </source>
</evidence>
<dbReference type="AlphaFoldDB" id="A0A6I2UFH9"/>
<dbReference type="RefSeq" id="WP_154406562.1">
    <property type="nucleotide sequence ID" value="NZ_VUNR01000007.1"/>
</dbReference>
<dbReference type="InterPro" id="IPR052022">
    <property type="entry name" value="26kDa_periplasmic_antigen"/>
</dbReference>
<dbReference type="Proteomes" id="UP000433181">
    <property type="component" value="Unassembled WGS sequence"/>
</dbReference>
<comment type="caution">
    <text evidence="2">The sequence shown here is derived from an EMBL/GenBank/DDBJ whole genome shotgun (WGS) entry which is preliminary data.</text>
</comment>
<keyword evidence="3" id="KW-1185">Reference proteome</keyword>
<feature type="signal peptide" evidence="1">
    <location>
        <begin position="1"/>
        <end position="25"/>
    </location>
</feature>
<dbReference type="Gene3D" id="3.30.70.2970">
    <property type="entry name" value="Protein of unknown function (DUF541), domain 2"/>
    <property type="match status" value="1"/>
</dbReference>
<feature type="chain" id="PRO_5026170600" evidence="1">
    <location>
        <begin position="26"/>
        <end position="236"/>
    </location>
</feature>